<feature type="transmembrane region" description="Helical" evidence="1">
    <location>
        <begin position="320"/>
        <end position="338"/>
    </location>
</feature>
<keyword evidence="1" id="KW-1133">Transmembrane helix</keyword>
<keyword evidence="1" id="KW-0812">Transmembrane</keyword>
<proteinExistence type="predicted"/>
<dbReference type="PANTHER" id="PTHR35043:SF7">
    <property type="entry name" value="TRANSCRIPTION FACTOR DOMAIN-CONTAINING PROTEIN"/>
    <property type="match status" value="1"/>
</dbReference>
<evidence type="ECO:0000256" key="1">
    <source>
        <dbReference type="SAM" id="Phobius"/>
    </source>
</evidence>
<evidence type="ECO:0000313" key="2">
    <source>
        <dbReference type="EMBL" id="CAF9927166.1"/>
    </source>
</evidence>
<accession>A0A8H3FM69</accession>
<reference evidence="2" key="1">
    <citation type="submission" date="2021-03" db="EMBL/GenBank/DDBJ databases">
        <authorList>
            <person name="Tagirdzhanova G."/>
        </authorList>
    </citation>
    <scope>NUCLEOTIDE SEQUENCE</scope>
</reference>
<feature type="transmembrane region" description="Helical" evidence="1">
    <location>
        <begin position="469"/>
        <end position="492"/>
    </location>
</feature>
<gene>
    <name evidence="2" type="ORF">GOMPHAMPRED_004334</name>
</gene>
<evidence type="ECO:0000313" key="3">
    <source>
        <dbReference type="Proteomes" id="UP000664169"/>
    </source>
</evidence>
<feature type="transmembrane region" description="Helical" evidence="1">
    <location>
        <begin position="401"/>
        <end position="422"/>
    </location>
</feature>
<feature type="transmembrane region" description="Helical" evidence="1">
    <location>
        <begin position="29"/>
        <end position="49"/>
    </location>
</feature>
<keyword evidence="1" id="KW-0472">Membrane</keyword>
<sequence>MHSFTSSCTIPPEGTNFVSSAPIRGTLQILWSSFSVLVLCTWSVVHLNVPPQVKVRTTTQKLRRVLHRLLPKVGWMLFNVLAPEWIITKALLDWLAVRQLQSRYKAQAAKDNVPWSKAHTHFANMGGFGVSFKHLSSIDSDHGTPSTAAAKTDLEGQPMSLSHPNDSLPKDFNWLEWAERIDKDEPQAYAADAYKYSKKILSESNATAQGWQIDDENSKLLAGLSASQVNVHFQQLSSTHQDFYLNIILLKANLWILDATQLLEARELGIIDTLPNICEDDLSDRDNSNLFIKVVAAGQTCWFGLQFLVRFANKQTNTQLEVMVFAFAVLSVAVYALAWNRPKDPEYTIILEAARHPNDRIELIKIAASGSYYITRRLRRTIWISNSQTSSAFGDTSLNKIYVLTTTASMFASFFGALHCIAWNFTFPSRIDQIMWQVSSIITTGAPLLFVFSATIIKVTPLKGVASDLTAIIGGLIFLIFIPSFIIARMFILVEVFRSLGFQPSQAFETTWANNIPHIG</sequence>
<dbReference type="Proteomes" id="UP000664169">
    <property type="component" value="Unassembled WGS sequence"/>
</dbReference>
<dbReference type="AlphaFoldDB" id="A0A8H3FM69"/>
<organism evidence="2 3">
    <name type="scientific">Gomphillus americanus</name>
    <dbReference type="NCBI Taxonomy" id="1940652"/>
    <lineage>
        <taxon>Eukaryota</taxon>
        <taxon>Fungi</taxon>
        <taxon>Dikarya</taxon>
        <taxon>Ascomycota</taxon>
        <taxon>Pezizomycotina</taxon>
        <taxon>Lecanoromycetes</taxon>
        <taxon>OSLEUM clade</taxon>
        <taxon>Ostropomycetidae</taxon>
        <taxon>Ostropales</taxon>
        <taxon>Graphidaceae</taxon>
        <taxon>Gomphilloideae</taxon>
        <taxon>Gomphillus</taxon>
    </lineage>
</organism>
<dbReference type="OrthoDB" id="3061561at2759"/>
<keyword evidence="3" id="KW-1185">Reference proteome</keyword>
<protein>
    <submittedName>
        <fullName evidence="2">Uncharacterized protein</fullName>
    </submittedName>
</protein>
<comment type="caution">
    <text evidence="2">The sequence shown here is derived from an EMBL/GenBank/DDBJ whole genome shotgun (WGS) entry which is preliminary data.</text>
</comment>
<name>A0A8H3FM69_9LECA</name>
<dbReference type="PANTHER" id="PTHR35043">
    <property type="entry name" value="TRANSCRIPTION FACTOR DOMAIN-CONTAINING PROTEIN"/>
    <property type="match status" value="1"/>
</dbReference>
<feature type="transmembrane region" description="Helical" evidence="1">
    <location>
        <begin position="434"/>
        <end position="457"/>
    </location>
</feature>
<dbReference type="EMBL" id="CAJPDQ010000026">
    <property type="protein sequence ID" value="CAF9927166.1"/>
    <property type="molecule type" value="Genomic_DNA"/>
</dbReference>